<name>A0A378JM80_9GAMM</name>
<feature type="transmembrane region" description="Helical" evidence="1">
    <location>
        <begin position="6"/>
        <end position="31"/>
    </location>
</feature>
<keyword evidence="1" id="KW-0472">Membrane</keyword>
<organism evidence="2 3">
    <name type="scientific">Legionella busanensis</name>
    <dbReference type="NCBI Taxonomy" id="190655"/>
    <lineage>
        <taxon>Bacteria</taxon>
        <taxon>Pseudomonadati</taxon>
        <taxon>Pseudomonadota</taxon>
        <taxon>Gammaproteobacteria</taxon>
        <taxon>Legionellales</taxon>
        <taxon>Legionellaceae</taxon>
        <taxon>Legionella</taxon>
    </lineage>
</organism>
<feature type="transmembrane region" description="Helical" evidence="1">
    <location>
        <begin position="130"/>
        <end position="149"/>
    </location>
</feature>
<proteinExistence type="predicted"/>
<dbReference type="PROSITE" id="PS51257">
    <property type="entry name" value="PROKAR_LIPOPROTEIN"/>
    <property type="match status" value="1"/>
</dbReference>
<keyword evidence="3" id="KW-1185">Reference proteome</keyword>
<sequence>MLYLWLKYIHILSSTLLFGTGIGTACIMLYGHLKKNIVVMGAVNEYVVLIDWISTGSTIIIQPITGLAMVYIAGFPLSSLWILGSLIFYILALICWLIVVYLQIKIRNITSYAAKTNSPLPVAYYQYFKYWFMLGWPAFISFLIIFYLMTFKPYTIPV</sequence>
<dbReference type="InterPro" id="IPR018729">
    <property type="entry name" value="DUF2269_transmembrane"/>
</dbReference>
<evidence type="ECO:0000313" key="3">
    <source>
        <dbReference type="Proteomes" id="UP000254794"/>
    </source>
</evidence>
<feature type="transmembrane region" description="Helical" evidence="1">
    <location>
        <begin position="52"/>
        <end position="74"/>
    </location>
</feature>
<evidence type="ECO:0000313" key="2">
    <source>
        <dbReference type="EMBL" id="STX51299.1"/>
    </source>
</evidence>
<dbReference type="AlphaFoldDB" id="A0A378JM80"/>
<gene>
    <name evidence="2" type="ORF">NCTC13316_01394</name>
</gene>
<keyword evidence="1" id="KW-0812">Transmembrane</keyword>
<dbReference type="EMBL" id="UGOD01000001">
    <property type="protein sequence ID" value="STX51299.1"/>
    <property type="molecule type" value="Genomic_DNA"/>
</dbReference>
<dbReference type="Pfam" id="PF10027">
    <property type="entry name" value="DUF2269"/>
    <property type="match status" value="1"/>
</dbReference>
<evidence type="ECO:0000256" key="1">
    <source>
        <dbReference type="SAM" id="Phobius"/>
    </source>
</evidence>
<keyword evidence="1" id="KW-1133">Transmembrane helix</keyword>
<dbReference type="OrthoDB" id="9786302at2"/>
<reference evidence="2 3" key="1">
    <citation type="submission" date="2018-06" db="EMBL/GenBank/DDBJ databases">
        <authorList>
            <consortium name="Pathogen Informatics"/>
            <person name="Doyle S."/>
        </authorList>
    </citation>
    <scope>NUCLEOTIDE SEQUENCE [LARGE SCALE GENOMIC DNA]</scope>
    <source>
        <strain evidence="2 3">NCTC13316</strain>
    </source>
</reference>
<dbReference type="RefSeq" id="WP_115330945.1">
    <property type="nucleotide sequence ID" value="NZ_CAAAHP010000001.1"/>
</dbReference>
<dbReference type="Proteomes" id="UP000254794">
    <property type="component" value="Unassembled WGS sequence"/>
</dbReference>
<feature type="transmembrane region" description="Helical" evidence="1">
    <location>
        <begin position="80"/>
        <end position="102"/>
    </location>
</feature>
<protein>
    <submittedName>
        <fullName evidence="2">Integral membrane protein</fullName>
    </submittedName>
</protein>
<accession>A0A378JM80</accession>